<dbReference type="SUPFAM" id="SSF46565">
    <property type="entry name" value="Chaperone J-domain"/>
    <property type="match status" value="1"/>
</dbReference>
<keyword evidence="10" id="KW-1185">Reference proteome</keyword>
<dbReference type="GO" id="GO:0005788">
    <property type="term" value="C:endoplasmic reticulum lumen"/>
    <property type="evidence" value="ECO:0007669"/>
    <property type="project" value="TreeGrafter"/>
</dbReference>
<evidence type="ECO:0000256" key="1">
    <source>
        <dbReference type="ARBA" id="ARBA00004163"/>
    </source>
</evidence>
<dbReference type="OrthoDB" id="5810603at2759"/>
<accession>A0A067R8R7</accession>
<dbReference type="Pfam" id="PF00085">
    <property type="entry name" value="Thioredoxin"/>
    <property type="match status" value="4"/>
</dbReference>
<dbReference type="Gene3D" id="3.40.30.10">
    <property type="entry name" value="Glutaredoxin"/>
    <property type="match status" value="6"/>
</dbReference>
<evidence type="ECO:0000259" key="8">
    <source>
        <dbReference type="SMART" id="SM00271"/>
    </source>
</evidence>
<dbReference type="PROSITE" id="PS00194">
    <property type="entry name" value="THIOREDOXIN_1"/>
    <property type="match status" value="2"/>
</dbReference>
<dbReference type="Gene3D" id="1.10.287.110">
    <property type="entry name" value="DnaJ domain"/>
    <property type="match status" value="1"/>
</dbReference>
<dbReference type="InterPro" id="IPR013766">
    <property type="entry name" value="Thioredoxin_domain"/>
</dbReference>
<evidence type="ECO:0000313" key="9">
    <source>
        <dbReference type="EMBL" id="KDR15988.1"/>
    </source>
</evidence>
<dbReference type="OMA" id="APTWRKF"/>
<dbReference type="PANTHER" id="PTHR44340:SF1">
    <property type="entry name" value="DNAJ HOMOLOG SUBFAMILY C MEMBER 10"/>
    <property type="match status" value="1"/>
</dbReference>
<dbReference type="EMBL" id="KK852809">
    <property type="protein sequence ID" value="KDR15988.1"/>
    <property type="molecule type" value="Genomic_DNA"/>
</dbReference>
<dbReference type="InterPro" id="IPR052460">
    <property type="entry name" value="ER_disulfide_reductase"/>
</dbReference>
<reference evidence="9 10" key="1">
    <citation type="journal article" date="2014" name="Nat. Commun.">
        <title>Molecular traces of alternative social organization in a termite genome.</title>
        <authorList>
            <person name="Terrapon N."/>
            <person name="Li C."/>
            <person name="Robertson H.M."/>
            <person name="Ji L."/>
            <person name="Meng X."/>
            <person name="Booth W."/>
            <person name="Chen Z."/>
            <person name="Childers C.P."/>
            <person name="Glastad K.M."/>
            <person name="Gokhale K."/>
            <person name="Gowin J."/>
            <person name="Gronenberg W."/>
            <person name="Hermansen R.A."/>
            <person name="Hu H."/>
            <person name="Hunt B.G."/>
            <person name="Huylmans A.K."/>
            <person name="Khalil S.M."/>
            <person name="Mitchell R.D."/>
            <person name="Munoz-Torres M.C."/>
            <person name="Mustard J.A."/>
            <person name="Pan H."/>
            <person name="Reese J.T."/>
            <person name="Scharf M.E."/>
            <person name="Sun F."/>
            <person name="Vogel H."/>
            <person name="Xiao J."/>
            <person name="Yang W."/>
            <person name="Yang Z."/>
            <person name="Yang Z."/>
            <person name="Zhou J."/>
            <person name="Zhu J."/>
            <person name="Brent C.S."/>
            <person name="Elsik C.G."/>
            <person name="Goodisman M.A."/>
            <person name="Liberles D.A."/>
            <person name="Roe R.M."/>
            <person name="Vargo E.L."/>
            <person name="Vilcinskas A."/>
            <person name="Wang J."/>
            <person name="Bornberg-Bauer E."/>
            <person name="Korb J."/>
            <person name="Zhang G."/>
            <person name="Liebig J."/>
        </authorList>
    </citation>
    <scope>NUCLEOTIDE SEQUENCE [LARGE SCALE GENOMIC DNA]</scope>
    <source>
        <tissue evidence="9">Whole organism</tissue>
    </source>
</reference>
<evidence type="ECO:0000313" key="10">
    <source>
        <dbReference type="Proteomes" id="UP000027135"/>
    </source>
</evidence>
<dbReference type="InterPro" id="IPR036869">
    <property type="entry name" value="J_dom_sf"/>
</dbReference>
<evidence type="ECO:0000256" key="5">
    <source>
        <dbReference type="ARBA" id="ARBA00035002"/>
    </source>
</evidence>
<keyword evidence="4" id="KW-0072">Autophagy</keyword>
<dbReference type="InterPro" id="IPR035674">
    <property type="entry name" value="ERdj5_TRX_C"/>
</dbReference>
<sequence length="782" mass="88855">MLILDIQLVVVVLCFPFSIGDDYYELLGVQKNANNREIRKAFKKLAVTMHPDKNQADPDAHTTFVRLTKAYEVLKDAESRKKYDLYGEEGVGTSDKQSYHSWSYYRDNFGIYDDDPEIVTLNKADFDQSVLNSRSLWFINFYSPMCSHCHELAPAWRRLARELEGVIRMGAVNCEEDWVLCRQEGITVYPSLFVYPAREKYNGERNEDDMQNFILSRLQASVLRVDDKVWEQDRGSSTWLLVLCRAEDDGCLGPDTRLKLAAILEGLVMVGQVDCGSSEELCKKFGKSTESCVIYWEPLEQHPVGVTHRILGTDAKEIAKEVLSFLPEPSALDKEGFDEMRNGLKIGSPYPWVVYFYLGETTADMELELKKLPGLLPDMRLGKVHCGRWAELCKDLHIARYPLFAVFKLGGGHEIHHGRETAHDIANFARDSSAAPNVRVLAPPEFPDLLSSGHESGAWLVDFYAPWCPPCLRLLPELRKASRHFDSSVNFGTIDCTIHASLCRQHNIRSYPTTILYNNTEKQQFHGDHTATSLVDFLKDLLNPVVVKLTEQSFYSSVGKKSPDELWMVDFFAPWCGPCQQLAPEWRKLAKMVSSVANIHIGAVDCEAEVSLCRQQGVRSYPTIRLYPLGGQGLSTIAMYSGFQRDAHSLQQWLFGFIPSPVEELTPESFERRVLNSEQPWLVDFYAPWCGHCVVFAPEFQIIAQRLEGRVLAGKVNCNAFRHLCHQAGISGYPTVLLYYGSDRHYQGVEIQSQSADYIIAHTEHVISQQQHQESHLSHDEF</sequence>
<evidence type="ECO:0000256" key="7">
    <source>
        <dbReference type="SAM" id="SignalP"/>
    </source>
</evidence>
<feature type="domain" description="J" evidence="8">
    <location>
        <begin position="21"/>
        <end position="79"/>
    </location>
</feature>
<keyword evidence="7" id="KW-0732">Signal</keyword>
<dbReference type="FunFam" id="3.40.30.10:FF:000087">
    <property type="entry name" value="DnaJ homolog subfamily C member 10"/>
    <property type="match status" value="1"/>
</dbReference>
<name>A0A067R8R7_ZOONE</name>
<dbReference type="STRING" id="136037.A0A067R8R7"/>
<dbReference type="CDD" id="cd03004">
    <property type="entry name" value="PDI_a_ERdj5_C"/>
    <property type="match status" value="1"/>
</dbReference>
<comment type="function">
    <text evidence="5">Plays an important role in regulating the size of autophagosomes during the formation process.</text>
</comment>
<organism evidence="9 10">
    <name type="scientific">Zootermopsis nevadensis</name>
    <name type="common">Dampwood termite</name>
    <dbReference type="NCBI Taxonomy" id="136037"/>
    <lineage>
        <taxon>Eukaryota</taxon>
        <taxon>Metazoa</taxon>
        <taxon>Ecdysozoa</taxon>
        <taxon>Arthropoda</taxon>
        <taxon>Hexapoda</taxon>
        <taxon>Insecta</taxon>
        <taxon>Pterygota</taxon>
        <taxon>Neoptera</taxon>
        <taxon>Polyneoptera</taxon>
        <taxon>Dictyoptera</taxon>
        <taxon>Blattodea</taxon>
        <taxon>Blattoidea</taxon>
        <taxon>Termitoidae</taxon>
        <taxon>Termopsidae</taxon>
        <taxon>Zootermopsis</taxon>
    </lineage>
</organism>
<proteinExistence type="predicted"/>
<evidence type="ECO:0000256" key="6">
    <source>
        <dbReference type="ARBA" id="ARBA00035043"/>
    </source>
</evidence>
<dbReference type="SMART" id="SM00271">
    <property type="entry name" value="DnaJ"/>
    <property type="match status" value="1"/>
</dbReference>
<dbReference type="GO" id="GO:0051787">
    <property type="term" value="F:misfolded protein binding"/>
    <property type="evidence" value="ECO:0007669"/>
    <property type="project" value="TreeGrafter"/>
</dbReference>
<dbReference type="GO" id="GO:0005789">
    <property type="term" value="C:endoplasmic reticulum membrane"/>
    <property type="evidence" value="ECO:0007669"/>
    <property type="project" value="UniProtKB-SubCell"/>
</dbReference>
<dbReference type="GO" id="GO:0015035">
    <property type="term" value="F:protein-disulfide reductase activity"/>
    <property type="evidence" value="ECO:0007669"/>
    <property type="project" value="TreeGrafter"/>
</dbReference>
<dbReference type="AlphaFoldDB" id="A0A067R8R7"/>
<comment type="subcellular location">
    <subcellularLocation>
        <location evidence="1">Endoplasmic reticulum membrane</location>
        <topology evidence="1">Single-pass type IV membrane protein</topology>
    </subcellularLocation>
</comment>
<dbReference type="InterPro" id="IPR001623">
    <property type="entry name" value="DnaJ_domain"/>
</dbReference>
<dbReference type="PANTHER" id="PTHR44340">
    <property type="entry name" value="DNAJ HOMOLOG SUBFAMILY C MEMBER 10"/>
    <property type="match status" value="1"/>
</dbReference>
<dbReference type="Pfam" id="PF00226">
    <property type="entry name" value="DnaJ"/>
    <property type="match status" value="1"/>
</dbReference>
<dbReference type="CDD" id="cd06257">
    <property type="entry name" value="DnaJ"/>
    <property type="match status" value="1"/>
</dbReference>
<dbReference type="GO" id="GO:0006914">
    <property type="term" value="P:autophagy"/>
    <property type="evidence" value="ECO:0007669"/>
    <property type="project" value="UniProtKB-KW"/>
</dbReference>
<protein>
    <recommendedName>
        <fullName evidence="2">DnaJ homolog subfamily C member 10</fullName>
    </recommendedName>
    <alternativeName>
        <fullName evidence="3">DnaJ homolog subfamily C member 16</fullName>
    </alternativeName>
    <alternativeName>
        <fullName evidence="6">Endoplasmic reticulum DNA J domain-containing protein 8</fullName>
    </alternativeName>
</protein>
<dbReference type="FunFam" id="1.10.287.110:FF:000029">
    <property type="entry name" value="DnaJ homolog subfamily C member 10"/>
    <property type="match status" value="1"/>
</dbReference>
<dbReference type="PROSITE" id="PS00636">
    <property type="entry name" value="DNAJ_1"/>
    <property type="match status" value="1"/>
</dbReference>
<dbReference type="SUPFAM" id="SSF52833">
    <property type="entry name" value="Thioredoxin-like"/>
    <property type="match status" value="5"/>
</dbReference>
<dbReference type="eggNOG" id="KOG0191">
    <property type="taxonomic scope" value="Eukaryota"/>
</dbReference>
<dbReference type="InterPro" id="IPR018253">
    <property type="entry name" value="DnaJ_domain_CS"/>
</dbReference>
<evidence type="ECO:0000256" key="3">
    <source>
        <dbReference type="ARBA" id="ARBA00020921"/>
    </source>
</evidence>
<dbReference type="InParanoid" id="A0A067R8R7"/>
<evidence type="ECO:0000256" key="4">
    <source>
        <dbReference type="ARBA" id="ARBA00023006"/>
    </source>
</evidence>
<dbReference type="InterPro" id="IPR017937">
    <property type="entry name" value="Thioredoxin_CS"/>
</dbReference>
<evidence type="ECO:0000256" key="2">
    <source>
        <dbReference type="ARBA" id="ARBA00020920"/>
    </source>
</evidence>
<dbReference type="PRINTS" id="PR00625">
    <property type="entry name" value="JDOMAIN"/>
</dbReference>
<feature type="signal peptide" evidence="7">
    <location>
        <begin position="1"/>
        <end position="20"/>
    </location>
</feature>
<feature type="chain" id="PRO_5001644855" description="DnaJ homolog subfamily C member 10" evidence="7">
    <location>
        <begin position="21"/>
        <end position="782"/>
    </location>
</feature>
<dbReference type="GO" id="GO:0016671">
    <property type="term" value="F:oxidoreductase activity, acting on a sulfur group of donors, disulfide as acceptor"/>
    <property type="evidence" value="ECO:0007669"/>
    <property type="project" value="TreeGrafter"/>
</dbReference>
<dbReference type="Proteomes" id="UP000027135">
    <property type="component" value="Unassembled WGS sequence"/>
</dbReference>
<gene>
    <name evidence="9" type="ORF">L798_10337</name>
</gene>
<dbReference type="eggNOG" id="KOG0713">
    <property type="taxonomic scope" value="Eukaryota"/>
</dbReference>
<dbReference type="PRINTS" id="PR00421">
    <property type="entry name" value="THIOREDOXIN"/>
</dbReference>
<dbReference type="GO" id="GO:0036498">
    <property type="term" value="P:IRE1-mediated unfolded protein response"/>
    <property type="evidence" value="ECO:0007669"/>
    <property type="project" value="TreeGrafter"/>
</dbReference>
<dbReference type="InterPro" id="IPR036249">
    <property type="entry name" value="Thioredoxin-like_sf"/>
</dbReference>